<dbReference type="AlphaFoldDB" id="K0TF14"/>
<dbReference type="Proteomes" id="UP000266841">
    <property type="component" value="Unassembled WGS sequence"/>
</dbReference>
<accession>K0TF14</accession>
<reference evidence="1 2" key="1">
    <citation type="journal article" date="2012" name="Genome Biol.">
        <title>Genome and low-iron response of an oceanic diatom adapted to chronic iron limitation.</title>
        <authorList>
            <person name="Lommer M."/>
            <person name="Specht M."/>
            <person name="Roy A.S."/>
            <person name="Kraemer L."/>
            <person name="Andreson R."/>
            <person name="Gutowska M.A."/>
            <person name="Wolf J."/>
            <person name="Bergner S.V."/>
            <person name="Schilhabel M.B."/>
            <person name="Klostermeier U.C."/>
            <person name="Beiko R.G."/>
            <person name="Rosenstiel P."/>
            <person name="Hippler M."/>
            <person name="Laroche J."/>
        </authorList>
    </citation>
    <scope>NUCLEOTIDE SEQUENCE [LARGE SCALE GENOMIC DNA]</scope>
    <source>
        <strain evidence="1 2">CCMP1005</strain>
    </source>
</reference>
<keyword evidence="2" id="KW-1185">Reference proteome</keyword>
<protein>
    <submittedName>
        <fullName evidence="1">Uncharacterized protein</fullName>
    </submittedName>
</protein>
<name>K0TF14_THAOC</name>
<organism evidence="1 2">
    <name type="scientific">Thalassiosira oceanica</name>
    <name type="common">Marine diatom</name>
    <dbReference type="NCBI Taxonomy" id="159749"/>
    <lineage>
        <taxon>Eukaryota</taxon>
        <taxon>Sar</taxon>
        <taxon>Stramenopiles</taxon>
        <taxon>Ochrophyta</taxon>
        <taxon>Bacillariophyta</taxon>
        <taxon>Coscinodiscophyceae</taxon>
        <taxon>Thalassiosirophycidae</taxon>
        <taxon>Thalassiosirales</taxon>
        <taxon>Thalassiosiraceae</taxon>
        <taxon>Thalassiosira</taxon>
    </lineage>
</organism>
<proteinExistence type="predicted"/>
<sequence length="48" mass="5326">SLPHCTVHIPDRPARPWINGEDLDGGLAMRKRTERGQMKVEADGVEGE</sequence>
<gene>
    <name evidence="1" type="ORF">THAOC_02606</name>
</gene>
<evidence type="ECO:0000313" key="1">
    <source>
        <dbReference type="EMBL" id="EJK75664.1"/>
    </source>
</evidence>
<evidence type="ECO:0000313" key="2">
    <source>
        <dbReference type="Proteomes" id="UP000266841"/>
    </source>
</evidence>
<dbReference type="EMBL" id="AGNL01002803">
    <property type="protein sequence ID" value="EJK75664.1"/>
    <property type="molecule type" value="Genomic_DNA"/>
</dbReference>
<feature type="non-terminal residue" evidence="1">
    <location>
        <position position="1"/>
    </location>
</feature>
<comment type="caution">
    <text evidence="1">The sequence shown here is derived from an EMBL/GenBank/DDBJ whole genome shotgun (WGS) entry which is preliminary data.</text>
</comment>